<evidence type="ECO:0000313" key="2">
    <source>
        <dbReference type="Proteomes" id="UP001229421"/>
    </source>
</evidence>
<comment type="caution">
    <text evidence="1">The sequence shown here is derived from an EMBL/GenBank/DDBJ whole genome shotgun (WGS) entry which is preliminary data.</text>
</comment>
<sequence>MVILFYVCALDLDNNFDVSLTNAYKLYVTIVSPRQLRHNSTFTIAGKYSFLASPFEHFLFTCQSAYCRYGNDKAYDCKAESTSKQQEETQDL</sequence>
<accession>A0AAD8KL97</accession>
<organism evidence="1 2">
    <name type="scientific">Tagetes erecta</name>
    <name type="common">African marigold</name>
    <dbReference type="NCBI Taxonomy" id="13708"/>
    <lineage>
        <taxon>Eukaryota</taxon>
        <taxon>Viridiplantae</taxon>
        <taxon>Streptophyta</taxon>
        <taxon>Embryophyta</taxon>
        <taxon>Tracheophyta</taxon>
        <taxon>Spermatophyta</taxon>
        <taxon>Magnoliopsida</taxon>
        <taxon>eudicotyledons</taxon>
        <taxon>Gunneridae</taxon>
        <taxon>Pentapetalae</taxon>
        <taxon>asterids</taxon>
        <taxon>campanulids</taxon>
        <taxon>Asterales</taxon>
        <taxon>Asteraceae</taxon>
        <taxon>Asteroideae</taxon>
        <taxon>Heliantheae alliance</taxon>
        <taxon>Tageteae</taxon>
        <taxon>Tagetes</taxon>
    </lineage>
</organism>
<keyword evidence="2" id="KW-1185">Reference proteome</keyword>
<name>A0AAD8KL97_TARER</name>
<proteinExistence type="predicted"/>
<evidence type="ECO:0000313" key="1">
    <source>
        <dbReference type="EMBL" id="KAK1424957.1"/>
    </source>
</evidence>
<protein>
    <submittedName>
        <fullName evidence="1">Uncharacterized protein</fullName>
    </submittedName>
</protein>
<dbReference type="Proteomes" id="UP001229421">
    <property type="component" value="Unassembled WGS sequence"/>
</dbReference>
<dbReference type="AlphaFoldDB" id="A0AAD8KL97"/>
<reference evidence="1" key="1">
    <citation type="journal article" date="2023" name="bioRxiv">
        <title>Improved chromosome-level genome assembly for marigold (Tagetes erecta).</title>
        <authorList>
            <person name="Jiang F."/>
            <person name="Yuan L."/>
            <person name="Wang S."/>
            <person name="Wang H."/>
            <person name="Xu D."/>
            <person name="Wang A."/>
            <person name="Fan W."/>
        </authorList>
    </citation>
    <scope>NUCLEOTIDE SEQUENCE</scope>
    <source>
        <strain evidence="1">WSJ</strain>
        <tissue evidence="1">Leaf</tissue>
    </source>
</reference>
<gene>
    <name evidence="1" type="ORF">QVD17_20299</name>
</gene>
<dbReference type="EMBL" id="JAUHHV010000005">
    <property type="protein sequence ID" value="KAK1424957.1"/>
    <property type="molecule type" value="Genomic_DNA"/>
</dbReference>